<dbReference type="Proteomes" id="UP001280581">
    <property type="component" value="Unassembled WGS sequence"/>
</dbReference>
<evidence type="ECO:0000313" key="3">
    <source>
        <dbReference type="EMBL" id="KAK3216212.1"/>
    </source>
</evidence>
<feature type="domain" description="BTB" evidence="2">
    <location>
        <begin position="20"/>
        <end position="90"/>
    </location>
</feature>
<accession>A0AAN6M864</accession>
<feature type="compositionally biased region" description="Basic and acidic residues" evidence="1">
    <location>
        <begin position="208"/>
        <end position="219"/>
    </location>
</feature>
<evidence type="ECO:0000259" key="2">
    <source>
        <dbReference type="PROSITE" id="PS50097"/>
    </source>
</evidence>
<reference evidence="3 4" key="1">
    <citation type="submission" date="2021-02" db="EMBL/GenBank/DDBJ databases">
        <title>Genome assembly of Pseudopithomyces chartarum.</title>
        <authorList>
            <person name="Jauregui R."/>
            <person name="Singh J."/>
            <person name="Voisey C."/>
        </authorList>
    </citation>
    <scope>NUCLEOTIDE SEQUENCE [LARGE SCALE GENOMIC DNA]</scope>
    <source>
        <strain evidence="3 4">AGR01</strain>
    </source>
</reference>
<dbReference type="InterPro" id="IPR011333">
    <property type="entry name" value="SKP1/BTB/POZ_sf"/>
</dbReference>
<comment type="caution">
    <text evidence="3">The sequence shown here is derived from an EMBL/GenBank/DDBJ whole genome shotgun (WGS) entry which is preliminary data.</text>
</comment>
<gene>
    <name evidence="3" type="ORF">GRF29_8g2616698</name>
</gene>
<dbReference type="PANTHER" id="PTHR47843:SF2">
    <property type="entry name" value="BTB DOMAIN-CONTAINING PROTEIN"/>
    <property type="match status" value="1"/>
</dbReference>
<dbReference type="Gene3D" id="3.30.710.10">
    <property type="entry name" value="Potassium Channel Kv1.1, Chain A"/>
    <property type="match status" value="1"/>
</dbReference>
<dbReference type="InterPro" id="IPR000210">
    <property type="entry name" value="BTB/POZ_dom"/>
</dbReference>
<dbReference type="SUPFAM" id="SSF54695">
    <property type="entry name" value="POZ domain"/>
    <property type="match status" value="1"/>
</dbReference>
<dbReference type="PANTHER" id="PTHR47843">
    <property type="entry name" value="BTB DOMAIN-CONTAINING PROTEIN-RELATED"/>
    <property type="match status" value="1"/>
</dbReference>
<proteinExistence type="predicted"/>
<organism evidence="3 4">
    <name type="scientific">Pseudopithomyces chartarum</name>
    <dbReference type="NCBI Taxonomy" id="1892770"/>
    <lineage>
        <taxon>Eukaryota</taxon>
        <taxon>Fungi</taxon>
        <taxon>Dikarya</taxon>
        <taxon>Ascomycota</taxon>
        <taxon>Pezizomycotina</taxon>
        <taxon>Dothideomycetes</taxon>
        <taxon>Pleosporomycetidae</taxon>
        <taxon>Pleosporales</taxon>
        <taxon>Massarineae</taxon>
        <taxon>Didymosphaeriaceae</taxon>
        <taxon>Pseudopithomyces</taxon>
    </lineage>
</organism>
<name>A0AAN6M864_9PLEO</name>
<evidence type="ECO:0000313" key="4">
    <source>
        <dbReference type="Proteomes" id="UP001280581"/>
    </source>
</evidence>
<dbReference type="CDD" id="cd18186">
    <property type="entry name" value="BTB_POZ_ZBTB_KLHL-like"/>
    <property type="match status" value="1"/>
</dbReference>
<dbReference type="SMART" id="SM00225">
    <property type="entry name" value="BTB"/>
    <property type="match status" value="1"/>
</dbReference>
<dbReference type="EMBL" id="WVTA01000002">
    <property type="protein sequence ID" value="KAK3216212.1"/>
    <property type="molecule type" value="Genomic_DNA"/>
</dbReference>
<protein>
    <recommendedName>
        <fullName evidence="2">BTB domain-containing protein</fullName>
    </recommendedName>
</protein>
<sequence>MAKKKDKISSENSEMGDVLTSRIIAVTVGKSKTFYLHSDILTTESEEFLRNLTSGFKESSENAIEMKDENPELFGFFVEYLYRDRSILSREVQHYSEFVTLARLYAMGERLMAHKFQSYALWRFTASLGTSSQISEESLCDLLQIACTEITERAREDPMRSQIFWYAGTKITNLQKFSMFRQILDEVQDLGKHLCLWMNKSQPAKSSGPDEAKYQKFDPESEYGPLDPFEVTPKAE</sequence>
<dbReference type="PROSITE" id="PS50097">
    <property type="entry name" value="BTB"/>
    <property type="match status" value="1"/>
</dbReference>
<dbReference type="Pfam" id="PF00651">
    <property type="entry name" value="BTB"/>
    <property type="match status" value="1"/>
</dbReference>
<evidence type="ECO:0000256" key="1">
    <source>
        <dbReference type="SAM" id="MobiDB-lite"/>
    </source>
</evidence>
<keyword evidence="4" id="KW-1185">Reference proteome</keyword>
<feature type="region of interest" description="Disordered" evidence="1">
    <location>
        <begin position="201"/>
        <end position="236"/>
    </location>
</feature>
<dbReference type="AlphaFoldDB" id="A0AAN6M864"/>